<evidence type="ECO:0000256" key="2">
    <source>
        <dbReference type="ARBA" id="ARBA00001913"/>
    </source>
</evidence>
<evidence type="ECO:0000256" key="4">
    <source>
        <dbReference type="ARBA" id="ARBA00002322"/>
    </source>
</evidence>
<comment type="catalytic activity">
    <reaction evidence="1">
        <text>2 a phenolic donor + H2O2 = 2 a phenolic radical donor + 2 H2O</text>
        <dbReference type="Rhea" id="RHEA:56136"/>
        <dbReference type="ChEBI" id="CHEBI:15377"/>
        <dbReference type="ChEBI" id="CHEBI:16240"/>
        <dbReference type="ChEBI" id="CHEBI:139520"/>
        <dbReference type="ChEBI" id="CHEBI:139521"/>
        <dbReference type="EC" id="1.11.1.7"/>
    </reaction>
</comment>
<dbReference type="Gene3D" id="1.10.420.10">
    <property type="entry name" value="Peroxidase, domain 2"/>
    <property type="match status" value="2"/>
</dbReference>
<dbReference type="Proteomes" id="UP000823674">
    <property type="component" value="Chromosome A01"/>
</dbReference>
<organism evidence="15 16">
    <name type="scientific">Brassica rapa subsp. trilocularis</name>
    <dbReference type="NCBI Taxonomy" id="1813537"/>
    <lineage>
        <taxon>Eukaryota</taxon>
        <taxon>Viridiplantae</taxon>
        <taxon>Streptophyta</taxon>
        <taxon>Embryophyta</taxon>
        <taxon>Tracheophyta</taxon>
        <taxon>Spermatophyta</taxon>
        <taxon>Magnoliopsida</taxon>
        <taxon>eudicotyledons</taxon>
        <taxon>Gunneridae</taxon>
        <taxon>Pentapetalae</taxon>
        <taxon>rosids</taxon>
        <taxon>malvids</taxon>
        <taxon>Brassicales</taxon>
        <taxon>Brassicaceae</taxon>
        <taxon>Brassiceae</taxon>
        <taxon>Brassica</taxon>
    </lineage>
</organism>
<keyword evidence="13" id="KW-0812">Transmembrane</keyword>
<evidence type="ECO:0000256" key="10">
    <source>
        <dbReference type="ARBA" id="ARBA00023004"/>
    </source>
</evidence>
<evidence type="ECO:0000256" key="13">
    <source>
        <dbReference type="SAM" id="Phobius"/>
    </source>
</evidence>
<reference evidence="15 16" key="1">
    <citation type="submission" date="2021-03" db="EMBL/GenBank/DDBJ databases">
        <authorList>
            <person name="King G.J."/>
            <person name="Bancroft I."/>
            <person name="Baten A."/>
            <person name="Bloomfield J."/>
            <person name="Borpatragohain P."/>
            <person name="He Z."/>
            <person name="Irish N."/>
            <person name="Irwin J."/>
            <person name="Liu K."/>
            <person name="Mauleon R.P."/>
            <person name="Moore J."/>
            <person name="Morris R."/>
            <person name="Ostergaard L."/>
            <person name="Wang B."/>
            <person name="Wells R."/>
        </authorList>
    </citation>
    <scope>NUCLEOTIDE SEQUENCE [LARGE SCALE GENOMIC DNA]</scope>
    <source>
        <strain evidence="15">R-o-18</strain>
        <tissue evidence="15">Leaf</tissue>
    </source>
</reference>
<keyword evidence="16" id="KW-1185">Reference proteome</keyword>
<keyword evidence="13" id="KW-0472">Membrane</keyword>
<protein>
    <recommendedName>
        <fullName evidence="5">peroxidase</fullName>
        <ecNumber evidence="5">1.11.1.7</ecNumber>
    </recommendedName>
</protein>
<dbReference type="EMBL" id="JADBGQ010000001">
    <property type="protein sequence ID" value="KAG5412834.1"/>
    <property type="molecule type" value="Genomic_DNA"/>
</dbReference>
<evidence type="ECO:0000256" key="5">
    <source>
        <dbReference type="ARBA" id="ARBA00012313"/>
    </source>
</evidence>
<evidence type="ECO:0000256" key="3">
    <source>
        <dbReference type="ARBA" id="ARBA00001970"/>
    </source>
</evidence>
<feature type="non-terminal residue" evidence="15">
    <location>
        <position position="1"/>
    </location>
</feature>
<proteinExistence type="inferred from homology"/>
<keyword evidence="7" id="KW-0349">Heme</keyword>
<gene>
    <name evidence="15" type="primary">A01p004820.1_BraROA</name>
    <name evidence="15" type="ORF">IGI04_000401</name>
</gene>
<keyword evidence="6" id="KW-0575">Peroxidase</keyword>
<keyword evidence="13" id="KW-1133">Transmembrane helix</keyword>
<feature type="transmembrane region" description="Helical" evidence="13">
    <location>
        <begin position="47"/>
        <end position="65"/>
    </location>
</feature>
<dbReference type="PROSITE" id="PS00436">
    <property type="entry name" value="PEROXIDASE_2"/>
    <property type="match status" value="1"/>
</dbReference>
<dbReference type="Gene3D" id="1.10.520.10">
    <property type="match status" value="2"/>
</dbReference>
<evidence type="ECO:0000256" key="6">
    <source>
        <dbReference type="ARBA" id="ARBA00022559"/>
    </source>
</evidence>
<dbReference type="InterPro" id="IPR000823">
    <property type="entry name" value="Peroxidase_pln"/>
</dbReference>
<keyword evidence="11" id="KW-1015">Disulfide bond</keyword>
<evidence type="ECO:0000256" key="8">
    <source>
        <dbReference type="ARBA" id="ARBA00022723"/>
    </source>
</evidence>
<keyword evidence="10" id="KW-0408">Iron</keyword>
<feature type="domain" description="Plant heme peroxidase family profile" evidence="14">
    <location>
        <begin position="114"/>
        <end position="441"/>
    </location>
</feature>
<evidence type="ECO:0000256" key="1">
    <source>
        <dbReference type="ARBA" id="ARBA00000189"/>
    </source>
</evidence>
<dbReference type="CDD" id="cd00693">
    <property type="entry name" value="secretory_peroxidase"/>
    <property type="match status" value="1"/>
</dbReference>
<evidence type="ECO:0000313" key="16">
    <source>
        <dbReference type="Proteomes" id="UP000823674"/>
    </source>
</evidence>
<dbReference type="InterPro" id="IPR010255">
    <property type="entry name" value="Haem_peroxidase_sf"/>
</dbReference>
<comment type="function">
    <text evidence="4">Removal of H(2)O(2), oxidation of toxic reductants, biosynthesis and degradation of lignin, suberization, auxin catabolism, response to environmental stresses such as wounding, pathogen attack and oxidative stress. These functions might be dependent on each isozyme/isoform in each plant tissue.</text>
</comment>
<evidence type="ECO:0000259" key="14">
    <source>
        <dbReference type="PROSITE" id="PS50873"/>
    </source>
</evidence>
<keyword evidence="9" id="KW-0560">Oxidoreductase</keyword>
<comment type="cofactor">
    <cofactor evidence="2">
        <name>Ca(2+)</name>
        <dbReference type="ChEBI" id="CHEBI:29108"/>
    </cofactor>
</comment>
<dbReference type="InterPro" id="IPR002016">
    <property type="entry name" value="Haem_peroxidase"/>
</dbReference>
<dbReference type="InterPro" id="IPR019794">
    <property type="entry name" value="Peroxidases_AS"/>
</dbReference>
<dbReference type="PANTHER" id="PTHR31235">
    <property type="entry name" value="PEROXIDASE 25-RELATED"/>
    <property type="match status" value="1"/>
</dbReference>
<dbReference type="Pfam" id="PF00141">
    <property type="entry name" value="peroxidase"/>
    <property type="match status" value="1"/>
</dbReference>
<name>A0ABQ7NPN4_BRACM</name>
<evidence type="ECO:0000256" key="9">
    <source>
        <dbReference type="ARBA" id="ARBA00023002"/>
    </source>
</evidence>
<dbReference type="SUPFAM" id="SSF48113">
    <property type="entry name" value="Heme-dependent peroxidases"/>
    <property type="match status" value="1"/>
</dbReference>
<dbReference type="PRINTS" id="PR00461">
    <property type="entry name" value="PLPEROXIDASE"/>
</dbReference>
<accession>A0ABQ7NPN4</accession>
<dbReference type="InterPro" id="IPR033905">
    <property type="entry name" value="Secretory_peroxidase"/>
</dbReference>
<dbReference type="PROSITE" id="PS50873">
    <property type="entry name" value="PEROXIDASE_4"/>
    <property type="match status" value="1"/>
</dbReference>
<sequence length="452" mass="50357">NKLLYEQGHIRHIVSTSRFFPSSSSSTLTSRDEDTERERERSKMMRFIITCLVIALSVYVAYHGLEYDHGFIRLTTRSPGNRTGVKAPEKSPFDDNDDLMTWYMEDDSDHQSYSLHYDFYQDSCPTAERIVTIGIREVYAAKPSVAPSLIRLLFHDCFIEGCDASVLLDADESLTSEKEASPNQSLKGFDVIEWIKSELEKVCPGVVSCADVLVLAAREAVLMAGGPFYPLETGRRDSVVAFKEIAERELPSPQASISVILARFGTRGFNERETVSLFGAHSIGITHCTFFEDRLYNFSGTGKPDPELDTGFQQELKTNCPYSALAPSPSTGVGPSIPASDYGGVSSAGGSDGVVDLSYNNEGGEMNFGTRYYRRLMQKKGLMYADQQLTGREETEMWVRAYASDTQLFRRDFAMSMMKLSNYHVLTGPLGQVRTTCSKEICVTQLNSLVPK</sequence>
<keyword evidence="8" id="KW-0479">Metal-binding</keyword>
<evidence type="ECO:0000256" key="7">
    <source>
        <dbReference type="ARBA" id="ARBA00022617"/>
    </source>
</evidence>
<dbReference type="PRINTS" id="PR00458">
    <property type="entry name" value="PEROXIDASE"/>
</dbReference>
<comment type="similarity">
    <text evidence="12">Belongs to the peroxidase family.</text>
</comment>
<evidence type="ECO:0000256" key="11">
    <source>
        <dbReference type="ARBA" id="ARBA00023157"/>
    </source>
</evidence>
<comment type="cofactor">
    <cofactor evidence="3">
        <name>heme b</name>
        <dbReference type="ChEBI" id="CHEBI:60344"/>
    </cofactor>
</comment>
<evidence type="ECO:0000256" key="12">
    <source>
        <dbReference type="RuleBase" id="RU004241"/>
    </source>
</evidence>
<comment type="caution">
    <text evidence="15">The sequence shown here is derived from an EMBL/GenBank/DDBJ whole genome shotgun (WGS) entry which is preliminary data.</text>
</comment>
<dbReference type="EC" id="1.11.1.7" evidence="5"/>
<evidence type="ECO:0000313" key="15">
    <source>
        <dbReference type="EMBL" id="KAG5412834.1"/>
    </source>
</evidence>